<keyword evidence="3" id="KW-1185">Reference proteome</keyword>
<organism evidence="2 3">
    <name type="scientific">Nocardia gamkensis</name>
    <dbReference type="NCBI Taxonomy" id="352869"/>
    <lineage>
        <taxon>Bacteria</taxon>
        <taxon>Bacillati</taxon>
        <taxon>Actinomycetota</taxon>
        <taxon>Actinomycetes</taxon>
        <taxon>Mycobacteriales</taxon>
        <taxon>Nocardiaceae</taxon>
        <taxon>Nocardia</taxon>
    </lineage>
</organism>
<dbReference type="Gene3D" id="2.80.10.50">
    <property type="match status" value="1"/>
</dbReference>
<dbReference type="SUPFAM" id="SSF50370">
    <property type="entry name" value="Ricin B-like lectins"/>
    <property type="match status" value="1"/>
</dbReference>
<dbReference type="AlphaFoldDB" id="A0A7X6L1M5"/>
<dbReference type="InterPro" id="IPR035992">
    <property type="entry name" value="Ricin_B-like_lectins"/>
</dbReference>
<proteinExistence type="predicted"/>
<protein>
    <submittedName>
        <fullName evidence="2">RICIN domain-containing protein</fullName>
    </submittedName>
</protein>
<evidence type="ECO:0000313" key="3">
    <source>
        <dbReference type="Proteomes" id="UP000540698"/>
    </source>
</evidence>
<gene>
    <name evidence="2" type="ORF">HGB38_07990</name>
</gene>
<name>A0A7X6L1M5_9NOCA</name>
<accession>A0A7X6L1M5</accession>
<feature type="domain" description="Ricin B lectin" evidence="1">
    <location>
        <begin position="5"/>
        <end position="78"/>
    </location>
</feature>
<dbReference type="RefSeq" id="WP_168434088.1">
    <property type="nucleotide sequence ID" value="NZ_JAAXOS010000003.1"/>
</dbReference>
<comment type="caution">
    <text evidence="2">The sequence shown here is derived from an EMBL/GenBank/DDBJ whole genome shotgun (WGS) entry which is preliminary data.</text>
</comment>
<reference evidence="2 3" key="1">
    <citation type="submission" date="2020-04" db="EMBL/GenBank/DDBJ databases">
        <title>MicrobeNet Type strains.</title>
        <authorList>
            <person name="Nicholson A.C."/>
        </authorList>
    </citation>
    <scope>NUCLEOTIDE SEQUENCE [LARGE SCALE GENOMIC DNA]</scope>
    <source>
        <strain evidence="2 3">DSM 44956</strain>
    </source>
</reference>
<dbReference type="EMBL" id="JAAXOS010000003">
    <property type="protein sequence ID" value="NKY26158.1"/>
    <property type="molecule type" value="Genomic_DNA"/>
</dbReference>
<dbReference type="CDD" id="cd23422">
    <property type="entry name" value="beta-trefoil_Ricin_MPL_CNL"/>
    <property type="match status" value="1"/>
</dbReference>
<dbReference type="InterPro" id="IPR000772">
    <property type="entry name" value="Ricin_B_lectin"/>
</dbReference>
<sequence>MAELSEGVYRIVNVGTGHVLALDSADQVTVVGEASVEDGWQHWLLSSAPEFGGGIWYITNGRTGTRLGLGDGLVSEGVHVECSGTPMGWQISTDEVHPARYRIAVWPAAEFVLALPGHEIGTEQIGLTRYAATSDIQQWQFHRP</sequence>
<evidence type="ECO:0000313" key="2">
    <source>
        <dbReference type="EMBL" id="NKY26158.1"/>
    </source>
</evidence>
<dbReference type="Proteomes" id="UP000540698">
    <property type="component" value="Unassembled WGS sequence"/>
</dbReference>
<dbReference type="Pfam" id="PF14200">
    <property type="entry name" value="RicinB_lectin_2"/>
    <property type="match status" value="1"/>
</dbReference>
<evidence type="ECO:0000259" key="1">
    <source>
        <dbReference type="Pfam" id="PF14200"/>
    </source>
</evidence>